<keyword evidence="7" id="KW-1185">Reference proteome</keyword>
<evidence type="ECO:0000256" key="4">
    <source>
        <dbReference type="PROSITE-ProRule" id="PRU00050"/>
    </source>
</evidence>
<evidence type="ECO:0000256" key="1">
    <source>
        <dbReference type="ARBA" id="ARBA00022801"/>
    </source>
</evidence>
<dbReference type="Pfam" id="PF01339">
    <property type="entry name" value="CheB_methylest"/>
    <property type="match status" value="1"/>
</dbReference>
<evidence type="ECO:0000256" key="2">
    <source>
        <dbReference type="ARBA" id="ARBA00039140"/>
    </source>
</evidence>
<evidence type="ECO:0000259" key="5">
    <source>
        <dbReference type="PROSITE" id="PS50122"/>
    </source>
</evidence>
<comment type="catalytic activity">
    <reaction evidence="3">
        <text>[protein]-L-glutamate 5-O-methyl ester + H2O = L-glutamyl-[protein] + methanol + H(+)</text>
        <dbReference type="Rhea" id="RHEA:23236"/>
        <dbReference type="Rhea" id="RHEA-COMP:10208"/>
        <dbReference type="Rhea" id="RHEA-COMP:10311"/>
        <dbReference type="ChEBI" id="CHEBI:15377"/>
        <dbReference type="ChEBI" id="CHEBI:15378"/>
        <dbReference type="ChEBI" id="CHEBI:17790"/>
        <dbReference type="ChEBI" id="CHEBI:29973"/>
        <dbReference type="ChEBI" id="CHEBI:82795"/>
        <dbReference type="EC" id="3.1.1.61"/>
    </reaction>
</comment>
<keyword evidence="1 4" id="KW-0378">Hydrolase</keyword>
<dbReference type="EC" id="3.1.1.61" evidence="2"/>
<dbReference type="RefSeq" id="WP_117352293.1">
    <property type="nucleotide sequence ID" value="NZ_CP020083.1"/>
</dbReference>
<dbReference type="Proteomes" id="UP000258016">
    <property type="component" value="Chromosome"/>
</dbReference>
<dbReference type="SUPFAM" id="SSF52738">
    <property type="entry name" value="Methylesterase CheB, C-terminal domain"/>
    <property type="match status" value="1"/>
</dbReference>
<dbReference type="GeneID" id="303485850"/>
<feature type="active site" evidence="4">
    <location>
        <position position="10"/>
    </location>
</feature>
<evidence type="ECO:0000256" key="3">
    <source>
        <dbReference type="ARBA" id="ARBA00048267"/>
    </source>
</evidence>
<evidence type="ECO:0000313" key="7">
    <source>
        <dbReference type="Proteomes" id="UP000258016"/>
    </source>
</evidence>
<feature type="active site" evidence="4">
    <location>
        <position position="37"/>
    </location>
</feature>
<accession>A0ABN5B3L3</accession>
<reference evidence="6 7" key="1">
    <citation type="submission" date="2017-03" db="EMBL/GenBank/DDBJ databases">
        <title>Complete genome sequence of Blastomonas fulva degrading microcsystin LR.</title>
        <authorList>
            <person name="Lee H.-g."/>
            <person name="Jin L."/>
            <person name="oh H.-M."/>
        </authorList>
    </citation>
    <scope>NUCLEOTIDE SEQUENCE [LARGE SCALE GENOMIC DNA]</scope>
    <source>
        <strain evidence="6 7">T2</strain>
    </source>
</reference>
<dbReference type="CDD" id="cd16433">
    <property type="entry name" value="CheB"/>
    <property type="match status" value="1"/>
</dbReference>
<dbReference type="EMBL" id="CP020083">
    <property type="protein sequence ID" value="ASR51710.1"/>
    <property type="molecule type" value="Genomic_DNA"/>
</dbReference>
<evidence type="ECO:0000313" key="6">
    <source>
        <dbReference type="EMBL" id="ASR51710.1"/>
    </source>
</evidence>
<dbReference type="PANTHER" id="PTHR42872:SF6">
    <property type="entry name" value="PROTEIN-GLUTAMATE METHYLESTERASE_PROTEIN-GLUTAMINE GLUTAMINASE"/>
    <property type="match status" value="1"/>
</dbReference>
<feature type="active site" evidence="4">
    <location>
        <position position="130"/>
    </location>
</feature>
<proteinExistence type="predicted"/>
<dbReference type="InterPro" id="IPR000673">
    <property type="entry name" value="Sig_transdc_resp-reg_Me-estase"/>
</dbReference>
<dbReference type="PROSITE" id="PS50122">
    <property type="entry name" value="CHEB"/>
    <property type="match status" value="1"/>
</dbReference>
<sequence length="186" mass="19583">MTRAIVIGASAGGVQALSSILTALPPHFACPILVVLHVPQRNDNLLVELLRARCLLEVKEAEDKEMLQQGTVYFAPPGYHLLLEKNMSIALSSDEPVNYSRPAIDVLFETAADALERDVTAIILTGANHDGAEGLRAIGAAGGTAIVQDPQTAEVATMPLAALAACPAAKAMSIDEIVLHLRQEAA</sequence>
<gene>
    <name evidence="6" type="ORF">B5J99_09745</name>
</gene>
<dbReference type="Gene3D" id="3.40.50.180">
    <property type="entry name" value="Methylesterase CheB, C-terminal domain"/>
    <property type="match status" value="1"/>
</dbReference>
<keyword evidence="4" id="KW-0145">Chemotaxis</keyword>
<organism evidence="6 7">
    <name type="scientific">Blastomonas fulva</name>
    <dbReference type="NCBI Taxonomy" id="1550728"/>
    <lineage>
        <taxon>Bacteria</taxon>
        <taxon>Pseudomonadati</taxon>
        <taxon>Pseudomonadota</taxon>
        <taxon>Alphaproteobacteria</taxon>
        <taxon>Sphingomonadales</taxon>
        <taxon>Sphingomonadaceae</taxon>
        <taxon>Blastomonas</taxon>
    </lineage>
</organism>
<dbReference type="PANTHER" id="PTHR42872">
    <property type="entry name" value="PROTEIN-GLUTAMATE METHYLESTERASE/PROTEIN-GLUTAMINE GLUTAMINASE"/>
    <property type="match status" value="1"/>
</dbReference>
<protein>
    <recommendedName>
        <fullName evidence="2">protein-glutamate methylesterase</fullName>
        <ecNumber evidence="2">3.1.1.61</ecNumber>
    </recommendedName>
</protein>
<feature type="domain" description="CheB-type methylesterase" evidence="5">
    <location>
        <begin position="1"/>
        <end position="186"/>
    </location>
</feature>
<dbReference type="InterPro" id="IPR035909">
    <property type="entry name" value="CheB_C"/>
</dbReference>
<name>A0ABN5B3L3_9SPHN</name>